<dbReference type="PANTHER" id="PTHR11559">
    <property type="entry name" value="CARBOXYLESTERASE"/>
    <property type="match status" value="1"/>
</dbReference>
<keyword evidence="2" id="KW-0378">Hydrolase</keyword>
<accession>A0ABN6MKP1</accession>
<feature type="chain" id="PRO_5045987614" description="Carboxylesterase type B domain-containing protein" evidence="3">
    <location>
        <begin position="20"/>
        <end position="840"/>
    </location>
</feature>
<feature type="domain" description="Carboxylesterase type B" evidence="4">
    <location>
        <begin position="351"/>
        <end position="828"/>
    </location>
</feature>
<evidence type="ECO:0000256" key="2">
    <source>
        <dbReference type="ARBA" id="ARBA00022801"/>
    </source>
</evidence>
<evidence type="ECO:0000313" key="6">
    <source>
        <dbReference type="Proteomes" id="UP001320544"/>
    </source>
</evidence>
<keyword evidence="6" id="KW-1185">Reference proteome</keyword>
<dbReference type="InterPro" id="IPR021440">
    <property type="entry name" value="DUF3089"/>
</dbReference>
<dbReference type="RefSeq" id="WP_244386306.1">
    <property type="nucleotide sequence ID" value="NZ_AP025564.1"/>
</dbReference>
<dbReference type="Pfam" id="PF11288">
    <property type="entry name" value="DUF3089"/>
    <property type="match status" value="1"/>
</dbReference>
<dbReference type="Pfam" id="PF00135">
    <property type="entry name" value="COesterase"/>
    <property type="match status" value="1"/>
</dbReference>
<comment type="similarity">
    <text evidence="1">Belongs to the type-B carboxylesterase/lipase family.</text>
</comment>
<dbReference type="Gene3D" id="3.40.50.1820">
    <property type="entry name" value="alpha/beta hydrolase"/>
    <property type="match status" value="1"/>
</dbReference>
<dbReference type="InterPro" id="IPR019826">
    <property type="entry name" value="Carboxylesterase_B_AS"/>
</dbReference>
<name>A0ABN6MKP1_9ACTN</name>
<evidence type="ECO:0000259" key="4">
    <source>
        <dbReference type="Pfam" id="PF00135"/>
    </source>
</evidence>
<dbReference type="Proteomes" id="UP001320544">
    <property type="component" value="Chromosome"/>
</dbReference>
<dbReference type="PROSITE" id="PS00122">
    <property type="entry name" value="CARBOXYLESTERASE_B_1"/>
    <property type="match status" value="1"/>
</dbReference>
<dbReference type="InterPro" id="IPR019819">
    <property type="entry name" value="Carboxylesterase_B_CS"/>
</dbReference>
<proteinExistence type="inferred from homology"/>
<dbReference type="PROSITE" id="PS51257">
    <property type="entry name" value="PROKAR_LIPOPROTEIN"/>
    <property type="match status" value="1"/>
</dbReference>
<evidence type="ECO:0000313" key="5">
    <source>
        <dbReference type="EMBL" id="BDE97153.1"/>
    </source>
</evidence>
<dbReference type="EMBL" id="AP025564">
    <property type="protein sequence ID" value="BDE97153.1"/>
    <property type="molecule type" value="Genomic_DNA"/>
</dbReference>
<dbReference type="SUPFAM" id="SSF53474">
    <property type="entry name" value="alpha/beta-Hydrolases"/>
    <property type="match status" value="2"/>
</dbReference>
<feature type="signal peptide" evidence="3">
    <location>
        <begin position="1"/>
        <end position="19"/>
    </location>
</feature>
<dbReference type="InterPro" id="IPR002018">
    <property type="entry name" value="CarbesteraseB"/>
</dbReference>
<sequence length="840" mass="92011">MKKLLSSIALLTFALLAFAGCTSPQQEDGDIPAPPQRGDVIEPSDYTDEGNWLSIADEPDKPVDVFYLYPTAWTRQSDEPYVSTIDNASMREGAPGNLASQASAYEDAGNVFAPYYRQLDAMYLLPLSLEEQESYVYGVPYTDVVAAFVYYLEHFNDGRPFILAGHSQGSEMVKCLLIDYMKDHPDVYERMVAAYIIGYSVTQQELDDNPHLKFAEGSNDTGVVVSFNTEAPEIEGASPVALPGSVAINPLTWTRTDEPAQASENLGSRFYDETGGYEDVAGFADATVNLERGTVVCSTVDVDEFSFPEEMAAVFPRGVFHASDYPFYYHNIRENAVKRAQGYLYEHSGSEHVVDTAYGQAKGVAWDGVVSYKGIPFAEPPIGDKRFSPPQDLQVWDGVLDCREYAPMAIQTADEPGLEKSEDCLYLNIWKPEEQTEELAPVLVFIHGGAFTQGSASKSMYDGSRFAQDGVVQVNISYRLNGLGFLTSEELEDETGYIGNAGMLDQIAGLRWVQENIERFGGDPNNVTISGESAGSFSVSNLILSPLAEGLFHKAIMESGNVLGQPLVAPLSSGDKSQALGNAERLMGSLEATSLDDMRKADALAIAENSNFVMDIIHPSNTAFFPVFDGVILPENPYQALADGAYNSVDILGGYNTDEGTLFVEEGISEQDYVDLVEAIFGENAPAVLERYPVDEANSATDRARFMMKMGLRAGTDVFADKLSADGRNVYLYHFDYRVAALDEAGLGTMHALELPFVFDTFSPTTRLSEDDRAFADDVHNRWLNFVRSGNPNEGAPVGAEWEAYSQSEKQTMTLSQNSHLSAAEGTEDVAFLMSLIWGE</sequence>
<reference evidence="5 6" key="1">
    <citation type="submission" date="2022-01" db="EMBL/GenBank/DDBJ databases">
        <title>Novel bile acid biosynthetic pathways are enriched in the microbiome of centenarians.</title>
        <authorList>
            <person name="Sato Y."/>
            <person name="Atarashi K."/>
            <person name="Plichta R.D."/>
            <person name="Arai Y."/>
            <person name="Sasajima S."/>
            <person name="Kearney M.S."/>
            <person name="Suda W."/>
            <person name="Takeshita K."/>
            <person name="Sasaki T."/>
            <person name="Okamoto S."/>
            <person name="Skelly N.A."/>
            <person name="Okamura Y."/>
            <person name="Vlamakis H."/>
            <person name="Li Y."/>
            <person name="Tanoue T."/>
            <person name="Takei H."/>
            <person name="Nittono H."/>
            <person name="Narushima S."/>
            <person name="Irie J."/>
            <person name="Itoh H."/>
            <person name="Moriya K."/>
            <person name="Sugiura Y."/>
            <person name="Suematsu M."/>
            <person name="Moritoki N."/>
            <person name="Shibata S."/>
            <person name="Littman R.D."/>
            <person name="Fischbach A.M."/>
            <person name="Uwamino Y."/>
            <person name="Inoue T."/>
            <person name="Honda A."/>
            <person name="Hattori M."/>
            <person name="Murai T."/>
            <person name="Xavier J.R."/>
            <person name="Hirose N."/>
            <person name="Honda K."/>
        </authorList>
    </citation>
    <scope>NUCLEOTIDE SEQUENCE [LARGE SCALE GENOMIC DNA]</scope>
    <source>
        <strain evidence="5 6">CE91-St30</strain>
    </source>
</reference>
<gene>
    <name evidence="5" type="ORF">CE91St30_24860</name>
</gene>
<evidence type="ECO:0000256" key="3">
    <source>
        <dbReference type="SAM" id="SignalP"/>
    </source>
</evidence>
<organism evidence="5 6">
    <name type="scientific">Raoultibacter timonensis</name>
    <dbReference type="NCBI Taxonomy" id="1907662"/>
    <lineage>
        <taxon>Bacteria</taxon>
        <taxon>Bacillati</taxon>
        <taxon>Actinomycetota</taxon>
        <taxon>Coriobacteriia</taxon>
        <taxon>Eggerthellales</taxon>
        <taxon>Eggerthellaceae</taxon>
        <taxon>Raoultibacter</taxon>
    </lineage>
</organism>
<keyword evidence="3" id="KW-0732">Signal</keyword>
<dbReference type="InterPro" id="IPR050309">
    <property type="entry name" value="Type-B_Carboxylest/Lipase"/>
</dbReference>
<protein>
    <recommendedName>
        <fullName evidence="4">Carboxylesterase type B domain-containing protein</fullName>
    </recommendedName>
</protein>
<evidence type="ECO:0000256" key="1">
    <source>
        <dbReference type="ARBA" id="ARBA00005964"/>
    </source>
</evidence>
<dbReference type="PROSITE" id="PS00941">
    <property type="entry name" value="CARBOXYLESTERASE_B_2"/>
    <property type="match status" value="1"/>
</dbReference>
<dbReference type="InterPro" id="IPR029058">
    <property type="entry name" value="AB_hydrolase_fold"/>
</dbReference>